<feature type="compositionally biased region" description="Polar residues" evidence="6">
    <location>
        <begin position="1"/>
        <end position="11"/>
    </location>
</feature>
<comment type="similarity">
    <text evidence="2">Belongs to the MS4A family.</text>
</comment>
<dbReference type="Proteomes" id="UP000248480">
    <property type="component" value="Unplaced"/>
</dbReference>
<evidence type="ECO:0000256" key="2">
    <source>
        <dbReference type="ARBA" id="ARBA00009565"/>
    </source>
</evidence>
<feature type="transmembrane region" description="Helical" evidence="7">
    <location>
        <begin position="46"/>
        <end position="72"/>
    </location>
</feature>
<dbReference type="PANTHER" id="PTHR23320:SF128">
    <property type="entry name" value="MEMBRANE-SPANNING 4-DOMAINS SUBFAMILY A MEMBER 4A"/>
    <property type="match status" value="1"/>
</dbReference>
<feature type="transmembrane region" description="Helical" evidence="7">
    <location>
        <begin position="158"/>
        <end position="179"/>
    </location>
</feature>
<evidence type="ECO:0000256" key="3">
    <source>
        <dbReference type="ARBA" id="ARBA00022692"/>
    </source>
</evidence>
<keyword evidence="5 7" id="KW-0472">Membrane</keyword>
<protein>
    <submittedName>
        <fullName evidence="9">Membrane-spanning 4-domains subfamily A member 4A-like isoform X2</fullName>
    </submittedName>
</protein>
<evidence type="ECO:0000313" key="9">
    <source>
        <dbReference type="RefSeq" id="XP_004389382.1"/>
    </source>
</evidence>
<dbReference type="GO" id="GO:0005886">
    <property type="term" value="C:plasma membrane"/>
    <property type="evidence" value="ECO:0007669"/>
    <property type="project" value="TreeGrafter"/>
</dbReference>
<dbReference type="GO" id="GO:0005794">
    <property type="term" value="C:Golgi apparatus"/>
    <property type="evidence" value="ECO:0007669"/>
    <property type="project" value="TreeGrafter"/>
</dbReference>
<dbReference type="AlphaFoldDB" id="A0A2Y9EAA0"/>
<evidence type="ECO:0000256" key="4">
    <source>
        <dbReference type="ARBA" id="ARBA00022989"/>
    </source>
</evidence>
<accession>A0A2Y9EAA0</accession>
<evidence type="ECO:0000256" key="1">
    <source>
        <dbReference type="ARBA" id="ARBA00004141"/>
    </source>
</evidence>
<keyword evidence="3 7" id="KW-0812">Transmembrane</keyword>
<dbReference type="RefSeq" id="XP_004389382.1">
    <property type="nucleotide sequence ID" value="XM_004389325.2"/>
</dbReference>
<evidence type="ECO:0000313" key="8">
    <source>
        <dbReference type="Proteomes" id="UP000248480"/>
    </source>
</evidence>
<dbReference type="GeneID" id="101341794"/>
<sequence length="227" mass="23979">MTTLQEPQQITPGAGPGVPQMGKPATLHSYLWKGMPEKFLKGEPKVLGVVQILIALMNLSLGIIMMCVSLPFSVPNPISVYTWYPVWGSVMFIVSGSLSIAAGNRTTRGLVQGSLGLNITSSVVAAIGIILTALSLTIFSSSHPYCDSNRMPENCAMIWSMLMGMDGIVLILSVLEFCIAVSLSAFGCKVTCCNASGIVFIMPSNAYVAETAPTATLSGDSLPPTEQ</sequence>
<dbReference type="InterPro" id="IPR007237">
    <property type="entry name" value="CD20-like"/>
</dbReference>
<comment type="subcellular location">
    <subcellularLocation>
        <location evidence="1">Membrane</location>
        <topology evidence="1">Multi-pass membrane protein</topology>
    </subcellularLocation>
</comment>
<proteinExistence type="inferred from homology"/>
<reference evidence="9" key="1">
    <citation type="submission" date="2025-08" db="UniProtKB">
        <authorList>
            <consortium name="RefSeq"/>
        </authorList>
    </citation>
    <scope>IDENTIFICATION</scope>
</reference>
<evidence type="ECO:0000256" key="5">
    <source>
        <dbReference type="ARBA" id="ARBA00023136"/>
    </source>
</evidence>
<gene>
    <name evidence="9" type="primary">LOC101341794</name>
</gene>
<feature type="region of interest" description="Disordered" evidence="6">
    <location>
        <begin position="1"/>
        <end position="22"/>
    </location>
</feature>
<name>A0A2Y9EAA0_TRIMA</name>
<dbReference type="PANTHER" id="PTHR23320">
    <property type="entry name" value="MEMBRANE-SPANNING 4-DOMAINS SUBFAMILY A MS4A -RELATED"/>
    <property type="match status" value="1"/>
</dbReference>
<dbReference type="InterPro" id="IPR030417">
    <property type="entry name" value="MS4A"/>
</dbReference>
<feature type="transmembrane region" description="Helical" evidence="7">
    <location>
        <begin position="84"/>
        <end position="103"/>
    </location>
</feature>
<dbReference type="Pfam" id="PF04103">
    <property type="entry name" value="CD20"/>
    <property type="match status" value="1"/>
</dbReference>
<evidence type="ECO:0000256" key="6">
    <source>
        <dbReference type="SAM" id="MobiDB-lite"/>
    </source>
</evidence>
<keyword evidence="4 7" id="KW-1133">Transmembrane helix</keyword>
<organism evidence="8 9">
    <name type="scientific">Trichechus manatus latirostris</name>
    <name type="common">Florida manatee</name>
    <dbReference type="NCBI Taxonomy" id="127582"/>
    <lineage>
        <taxon>Eukaryota</taxon>
        <taxon>Metazoa</taxon>
        <taxon>Chordata</taxon>
        <taxon>Craniata</taxon>
        <taxon>Vertebrata</taxon>
        <taxon>Euteleostomi</taxon>
        <taxon>Mammalia</taxon>
        <taxon>Eutheria</taxon>
        <taxon>Afrotheria</taxon>
        <taxon>Sirenia</taxon>
        <taxon>Trichechidae</taxon>
        <taxon>Trichechus</taxon>
    </lineage>
</organism>
<evidence type="ECO:0000256" key="7">
    <source>
        <dbReference type="SAM" id="Phobius"/>
    </source>
</evidence>
<keyword evidence="8" id="KW-1185">Reference proteome</keyword>
<dbReference type="KEGG" id="tmu:101341794"/>
<feature type="transmembrane region" description="Helical" evidence="7">
    <location>
        <begin position="115"/>
        <end position="138"/>
    </location>
</feature>